<accession>A0A151IHL3</accession>
<dbReference type="Gene3D" id="3.10.10.10">
    <property type="entry name" value="HIV Type 1 Reverse Transcriptase, subunit A, domain 1"/>
    <property type="match status" value="1"/>
</dbReference>
<sequence>MGFDWIAAFDLWHCSLNSFCSKIHSQSDPTQFDLSLIKENFKDVFSSQLVRCTKTKVKLILKNNSKLIFSPKRTITYAILPLVDAELSRLEQNEIISPIKHSDWTTPIAVIRKKNGSVMICPDFSTGLNELLEPNRHPFPLPDEIFSQFSNYKYFSQLDLFSQSIMDSMISGLENVFAYIDDIVVGELQFKSIINEVYVKWLGLDNHTNSWIYKDNEL</sequence>
<dbReference type="STRING" id="456900.A0A151IHL3"/>
<dbReference type="InterPro" id="IPR043502">
    <property type="entry name" value="DNA/RNA_pol_sf"/>
</dbReference>
<organism evidence="1 2">
    <name type="scientific">Cyphomyrmex costatus</name>
    <dbReference type="NCBI Taxonomy" id="456900"/>
    <lineage>
        <taxon>Eukaryota</taxon>
        <taxon>Metazoa</taxon>
        <taxon>Ecdysozoa</taxon>
        <taxon>Arthropoda</taxon>
        <taxon>Hexapoda</taxon>
        <taxon>Insecta</taxon>
        <taxon>Pterygota</taxon>
        <taxon>Neoptera</taxon>
        <taxon>Endopterygota</taxon>
        <taxon>Hymenoptera</taxon>
        <taxon>Apocrita</taxon>
        <taxon>Aculeata</taxon>
        <taxon>Formicoidea</taxon>
        <taxon>Formicidae</taxon>
        <taxon>Myrmicinae</taxon>
        <taxon>Cyphomyrmex</taxon>
    </lineage>
</organism>
<dbReference type="PANTHER" id="PTHR37984">
    <property type="entry name" value="PROTEIN CBG26694"/>
    <property type="match status" value="1"/>
</dbReference>
<dbReference type="GO" id="GO:0071897">
    <property type="term" value="P:DNA biosynthetic process"/>
    <property type="evidence" value="ECO:0007669"/>
    <property type="project" value="UniProtKB-ARBA"/>
</dbReference>
<evidence type="ECO:0000313" key="1">
    <source>
        <dbReference type="EMBL" id="KYN01443.1"/>
    </source>
</evidence>
<dbReference type="InterPro" id="IPR043128">
    <property type="entry name" value="Rev_trsase/Diguanyl_cyclase"/>
</dbReference>
<dbReference type="EMBL" id="KQ977603">
    <property type="protein sequence ID" value="KYN01443.1"/>
    <property type="molecule type" value="Genomic_DNA"/>
</dbReference>
<keyword evidence="2" id="KW-1185">Reference proteome</keyword>
<reference evidence="1 2" key="1">
    <citation type="submission" date="2016-03" db="EMBL/GenBank/DDBJ databases">
        <title>Cyphomyrmex costatus WGS genome.</title>
        <authorList>
            <person name="Nygaard S."/>
            <person name="Hu H."/>
            <person name="Boomsma J."/>
            <person name="Zhang G."/>
        </authorList>
    </citation>
    <scope>NUCLEOTIDE SEQUENCE [LARGE SCALE GENOMIC DNA]</scope>
    <source>
        <strain evidence="1">MS0001</strain>
        <tissue evidence="1">Whole body</tissue>
    </source>
</reference>
<dbReference type="InterPro" id="IPR050951">
    <property type="entry name" value="Retrovirus_Pol_polyprotein"/>
</dbReference>
<dbReference type="Proteomes" id="UP000078542">
    <property type="component" value="Unassembled WGS sequence"/>
</dbReference>
<name>A0A151IHL3_9HYME</name>
<dbReference type="AlphaFoldDB" id="A0A151IHL3"/>
<dbReference type="Gene3D" id="3.30.70.270">
    <property type="match status" value="1"/>
</dbReference>
<protein>
    <submittedName>
        <fullName evidence="1">Uncharacterized protein K02A2.6</fullName>
    </submittedName>
</protein>
<proteinExistence type="predicted"/>
<gene>
    <name evidence="1" type="ORF">ALC62_07765</name>
</gene>
<dbReference type="SUPFAM" id="SSF56672">
    <property type="entry name" value="DNA/RNA polymerases"/>
    <property type="match status" value="1"/>
</dbReference>
<evidence type="ECO:0000313" key="2">
    <source>
        <dbReference type="Proteomes" id="UP000078542"/>
    </source>
</evidence>
<dbReference type="PANTHER" id="PTHR37984:SF5">
    <property type="entry name" value="PROTEIN NYNRIN-LIKE"/>
    <property type="match status" value="1"/>
</dbReference>